<dbReference type="InterPro" id="IPR052701">
    <property type="entry name" value="GAG_Ulvan_Degrading_Sulfatases"/>
</dbReference>
<dbReference type="RefSeq" id="WP_146453974.1">
    <property type="nucleotide sequence ID" value="NZ_SJPW01000001.1"/>
</dbReference>
<dbReference type="InterPro" id="IPR037524">
    <property type="entry name" value="PA14/GLEYA"/>
</dbReference>
<keyword evidence="3" id="KW-0732">Signal</keyword>
<sequence precursor="true">MSTTKVLLAALLFASLGFSSTARAADEKQPNVIFILCDDLGWGDFGVFYQNDSPHAKRHRTPLIDQMAAEGMQLRTHYCPAPVCAPSRSSLLTGTHQGHAEVRDNQFDKMLEDNHTLATVMKSAGYRTALVGKYGLQGKGKSAADWPAYPTRRGFDDFFGYVRHVDGHVHYPADHWPIGKGENHQTPKEVWSNDVEVSAGLSKCYTTDLFTAKSKHWIQDHTAKNVDQPFFLYLAYDTPHAALQVPTMEYPAGRGIDGGIQWTGQPGHMINTANGEIDSYRHPEYIGHGWTDVEERFATMVRRIDDAIGDLLETLKDLNIADNTIVVISSDNGPHQESYLQSSDYHPTSFHSYGPMDGIKRDLWEGGIRMPTLAWWPGHIPAGKIDHTPSQFHDWMATFADVAGKPAPARCDGESLLPLLKGKSMQRRAPIYIEYINGSKTPDYPDFAESRRGKRRGQQQAIFMDGFKGIRVDIEKPNAPFAIYDVLKDAGERNNLAGTSPKFKKLQSKMQDRVLQIRRPNQSAPRPYDNVAVPSIGKLEAMTDKPRPGLAWSFYPGDFAYTPQVQSLAISSSGTSVAFDVPTPSSSGAIQWTGLVNVDANGVFEFTMKSDQPAFLRIHDASVIDSDFGHQAGQAKSASIKLAAGLHPIRVTVLAKDGQAPKVNFGWSGKQPIETALFQTK</sequence>
<dbReference type="InterPro" id="IPR000917">
    <property type="entry name" value="Sulfatase_N"/>
</dbReference>
<dbReference type="PROSITE" id="PS00523">
    <property type="entry name" value="SULFATASE_1"/>
    <property type="match status" value="1"/>
</dbReference>
<dbReference type="Gene3D" id="3.40.720.10">
    <property type="entry name" value="Alkaline Phosphatase, subunit A"/>
    <property type="match status" value="1"/>
</dbReference>
<organism evidence="5 6">
    <name type="scientific">Rubripirellula tenax</name>
    <dbReference type="NCBI Taxonomy" id="2528015"/>
    <lineage>
        <taxon>Bacteria</taxon>
        <taxon>Pseudomonadati</taxon>
        <taxon>Planctomycetota</taxon>
        <taxon>Planctomycetia</taxon>
        <taxon>Pirellulales</taxon>
        <taxon>Pirellulaceae</taxon>
        <taxon>Rubripirellula</taxon>
    </lineage>
</organism>
<dbReference type="CDD" id="cd16145">
    <property type="entry name" value="ARS_like"/>
    <property type="match status" value="1"/>
</dbReference>
<dbReference type="OrthoDB" id="9783154at2"/>
<dbReference type="PANTHER" id="PTHR43751:SF3">
    <property type="entry name" value="SULFATASE N-TERMINAL DOMAIN-CONTAINING PROTEIN"/>
    <property type="match status" value="1"/>
</dbReference>
<dbReference type="EC" id="3.1.6.1" evidence="5"/>
<accession>A0A5C6FHD1</accession>
<evidence type="ECO:0000313" key="5">
    <source>
        <dbReference type="EMBL" id="TWU60290.1"/>
    </source>
</evidence>
<dbReference type="InterPro" id="IPR024607">
    <property type="entry name" value="Sulfatase_CS"/>
</dbReference>
<dbReference type="InterPro" id="IPR011658">
    <property type="entry name" value="PA14_dom"/>
</dbReference>
<evidence type="ECO:0000256" key="3">
    <source>
        <dbReference type="SAM" id="SignalP"/>
    </source>
</evidence>
<gene>
    <name evidence="5" type="primary">atsA_5</name>
    <name evidence="5" type="ORF">Poly51_05650</name>
</gene>
<protein>
    <submittedName>
        <fullName evidence="5">Arylsulfatase</fullName>
        <ecNumber evidence="5">3.1.6.1</ecNumber>
    </submittedName>
</protein>
<evidence type="ECO:0000313" key="6">
    <source>
        <dbReference type="Proteomes" id="UP000318288"/>
    </source>
</evidence>
<keyword evidence="2 5" id="KW-0378">Hydrolase</keyword>
<feature type="domain" description="PA14" evidence="4">
    <location>
        <begin position="545"/>
        <end position="681"/>
    </location>
</feature>
<evidence type="ECO:0000256" key="2">
    <source>
        <dbReference type="ARBA" id="ARBA00022801"/>
    </source>
</evidence>
<reference evidence="5 6" key="1">
    <citation type="submission" date="2019-02" db="EMBL/GenBank/DDBJ databases">
        <title>Deep-cultivation of Planctomycetes and their phenomic and genomic characterization uncovers novel biology.</title>
        <authorList>
            <person name="Wiegand S."/>
            <person name="Jogler M."/>
            <person name="Boedeker C."/>
            <person name="Pinto D."/>
            <person name="Vollmers J."/>
            <person name="Rivas-Marin E."/>
            <person name="Kohn T."/>
            <person name="Peeters S.H."/>
            <person name="Heuer A."/>
            <person name="Rast P."/>
            <person name="Oberbeckmann S."/>
            <person name="Bunk B."/>
            <person name="Jeske O."/>
            <person name="Meyerdierks A."/>
            <person name="Storesund J.E."/>
            <person name="Kallscheuer N."/>
            <person name="Luecker S."/>
            <person name="Lage O.M."/>
            <person name="Pohl T."/>
            <person name="Merkel B.J."/>
            <person name="Hornburger P."/>
            <person name="Mueller R.-W."/>
            <person name="Bruemmer F."/>
            <person name="Labrenz M."/>
            <person name="Spormann A.M."/>
            <person name="Op Den Camp H."/>
            <person name="Overmann J."/>
            <person name="Amann R."/>
            <person name="Jetten M.S.M."/>
            <person name="Mascher T."/>
            <person name="Medema M.H."/>
            <person name="Devos D.P."/>
            <person name="Kaster A.-K."/>
            <person name="Ovreas L."/>
            <person name="Rohde M."/>
            <person name="Galperin M.Y."/>
            <person name="Jogler C."/>
        </authorList>
    </citation>
    <scope>NUCLEOTIDE SEQUENCE [LARGE SCALE GENOMIC DNA]</scope>
    <source>
        <strain evidence="5 6">Poly51</strain>
    </source>
</reference>
<evidence type="ECO:0000256" key="1">
    <source>
        <dbReference type="ARBA" id="ARBA00008779"/>
    </source>
</evidence>
<comment type="similarity">
    <text evidence="1">Belongs to the sulfatase family.</text>
</comment>
<proteinExistence type="inferred from homology"/>
<dbReference type="Gene3D" id="3.90.182.10">
    <property type="entry name" value="Toxin - Anthrax Protective Antigen,domain 1"/>
    <property type="match status" value="1"/>
</dbReference>
<keyword evidence="6" id="KW-1185">Reference proteome</keyword>
<dbReference type="EMBL" id="SJPW01000001">
    <property type="protein sequence ID" value="TWU60290.1"/>
    <property type="molecule type" value="Genomic_DNA"/>
</dbReference>
<feature type="chain" id="PRO_5023105859" evidence="3">
    <location>
        <begin position="25"/>
        <end position="681"/>
    </location>
</feature>
<dbReference type="PANTHER" id="PTHR43751">
    <property type="entry name" value="SULFATASE"/>
    <property type="match status" value="1"/>
</dbReference>
<dbReference type="Pfam" id="PF00884">
    <property type="entry name" value="Sulfatase"/>
    <property type="match status" value="1"/>
</dbReference>
<dbReference type="SUPFAM" id="SSF53649">
    <property type="entry name" value="Alkaline phosphatase-like"/>
    <property type="match status" value="1"/>
</dbReference>
<dbReference type="InterPro" id="IPR017850">
    <property type="entry name" value="Alkaline_phosphatase_core_sf"/>
</dbReference>
<comment type="caution">
    <text evidence="5">The sequence shown here is derived from an EMBL/GenBank/DDBJ whole genome shotgun (WGS) entry which is preliminary data.</text>
</comment>
<dbReference type="SMART" id="SM00758">
    <property type="entry name" value="PA14"/>
    <property type="match status" value="1"/>
</dbReference>
<feature type="signal peptide" evidence="3">
    <location>
        <begin position="1"/>
        <end position="24"/>
    </location>
</feature>
<dbReference type="PROSITE" id="PS51820">
    <property type="entry name" value="PA14"/>
    <property type="match status" value="1"/>
</dbReference>
<dbReference type="AlphaFoldDB" id="A0A5C6FHD1"/>
<dbReference type="Proteomes" id="UP000318288">
    <property type="component" value="Unassembled WGS sequence"/>
</dbReference>
<name>A0A5C6FHD1_9BACT</name>
<dbReference type="GO" id="GO:0004065">
    <property type="term" value="F:arylsulfatase activity"/>
    <property type="evidence" value="ECO:0007669"/>
    <property type="project" value="UniProtKB-EC"/>
</dbReference>
<dbReference type="Pfam" id="PF07691">
    <property type="entry name" value="PA14"/>
    <property type="match status" value="1"/>
</dbReference>
<dbReference type="SUPFAM" id="SSF56988">
    <property type="entry name" value="Anthrax protective antigen"/>
    <property type="match status" value="1"/>
</dbReference>
<evidence type="ECO:0000259" key="4">
    <source>
        <dbReference type="PROSITE" id="PS51820"/>
    </source>
</evidence>